<comment type="catalytic activity">
    <reaction evidence="6">
        <text>guanosine(1207) in 16S rRNA + S-adenosyl-L-methionine = N(2)-methylguanosine(1207) in 16S rRNA + S-adenosyl-L-homocysteine + H(+)</text>
        <dbReference type="Rhea" id="RHEA:42736"/>
        <dbReference type="Rhea" id="RHEA-COMP:10213"/>
        <dbReference type="Rhea" id="RHEA-COMP:10214"/>
        <dbReference type="ChEBI" id="CHEBI:15378"/>
        <dbReference type="ChEBI" id="CHEBI:57856"/>
        <dbReference type="ChEBI" id="CHEBI:59789"/>
        <dbReference type="ChEBI" id="CHEBI:74269"/>
        <dbReference type="ChEBI" id="CHEBI:74481"/>
        <dbReference type="EC" id="2.1.1.172"/>
    </reaction>
</comment>
<dbReference type="EC" id="2.1.1.172" evidence="6"/>
<evidence type="ECO:0000256" key="5">
    <source>
        <dbReference type="ARBA" id="ARBA00022691"/>
    </source>
</evidence>
<dbReference type="CDD" id="cd02440">
    <property type="entry name" value="AdoMet_MTases"/>
    <property type="match status" value="1"/>
</dbReference>
<dbReference type="Pfam" id="PF08468">
    <property type="entry name" value="MTS_N"/>
    <property type="match status" value="1"/>
</dbReference>
<protein>
    <recommendedName>
        <fullName evidence="6">Ribosomal RNA small subunit methyltransferase C</fullName>
        <ecNumber evidence="6">2.1.1.172</ecNumber>
    </recommendedName>
    <alternativeName>
        <fullName evidence="6">16S rRNA m2G1207 methyltransferase</fullName>
    </alternativeName>
    <alternativeName>
        <fullName evidence="6">rRNA (guanine-N(2)-)-methyltransferase RsmC</fullName>
    </alternativeName>
</protein>
<comment type="similarity">
    <text evidence="6">Belongs to the methyltransferase superfamily. RsmC family.</text>
</comment>
<evidence type="ECO:0000256" key="2">
    <source>
        <dbReference type="ARBA" id="ARBA00022552"/>
    </source>
</evidence>
<dbReference type="AlphaFoldDB" id="A0A4Y7XFM5"/>
<dbReference type="Proteomes" id="UP000297834">
    <property type="component" value="Unassembled WGS sequence"/>
</dbReference>
<feature type="domain" description="Methyltransferase small" evidence="7">
    <location>
        <begin position="165"/>
        <end position="339"/>
    </location>
</feature>
<dbReference type="GO" id="GO:0003676">
    <property type="term" value="F:nucleic acid binding"/>
    <property type="evidence" value="ECO:0007669"/>
    <property type="project" value="InterPro"/>
</dbReference>
<reference evidence="9 10" key="1">
    <citation type="submission" date="2019-03" db="EMBL/GenBank/DDBJ databases">
        <title>Alkanindiges illinoisensis: a potential pathogenic isolated from ascites of a gastric cancer patient with abdominal metastasis.</title>
        <authorList>
            <person name="Hu X."/>
            <person name="Yang B."/>
            <person name="Yan X."/>
            <person name="Lin L."/>
            <person name="Zhao H."/>
            <person name="Zhou F."/>
            <person name="Su B."/>
            <person name="Chen J."/>
            <person name="Rui Y."/>
            <person name="Wang Q."/>
            <person name="Zheng L."/>
        </authorList>
    </citation>
    <scope>NUCLEOTIDE SEQUENCE [LARGE SCALE GENOMIC DNA]</scope>
    <source>
        <strain evidence="9 10">NFYY 23406</strain>
    </source>
</reference>
<keyword evidence="10" id="KW-1185">Reference proteome</keyword>
<comment type="function">
    <text evidence="6">Specifically methylates the guanine in position 1207 of 16S rRNA in the 30S particle.</text>
</comment>
<dbReference type="OrthoDB" id="9816072at2"/>
<dbReference type="RefSeq" id="WP_134243461.1">
    <property type="nucleotide sequence ID" value="NZ_SNTY01000010.1"/>
</dbReference>
<dbReference type="HAMAP" id="MF_01862">
    <property type="entry name" value="16SrRNA_methyltr_C"/>
    <property type="match status" value="1"/>
</dbReference>
<comment type="subunit">
    <text evidence="6">Monomer.</text>
</comment>
<sequence>MDPRSEVILRQLDFFKGTVLLAGLPADQLIHALKPQLTSVCAWSWHFGEYSVLKQLDSNCQFSAEPPDQQFDQAIIFLPKSKELTDYLLQRIASRLKPQGQLFLVGEKRAGIERAAKQLQPYGKTLKLDSARHCQLWQCILSAPVADKPLAAWAKTFVLEQFNQLKVVSLPGVFSHGHLDIGTALLLQHLDKLPKGDLLDFGCGAGVIGCFLKQKYSQQTVHFLDVDAFALAATRLSLAANQIAEDDGIHLIAGRGIADAPQNLGAIISNPPFHQGIHTSYKASEDLLTQAVLHLNPAPYSGSELRIVANSFLKYPPLLKTHFGHCHVLAHGQGFHVYQAKRS</sequence>
<dbReference type="InterPro" id="IPR007848">
    <property type="entry name" value="Small_mtfrase_dom"/>
</dbReference>
<dbReference type="Pfam" id="PF05175">
    <property type="entry name" value="MTS"/>
    <property type="match status" value="1"/>
</dbReference>
<evidence type="ECO:0000313" key="10">
    <source>
        <dbReference type="Proteomes" id="UP000297834"/>
    </source>
</evidence>
<dbReference type="SUPFAM" id="SSF53335">
    <property type="entry name" value="S-adenosyl-L-methionine-dependent methyltransferases"/>
    <property type="match status" value="1"/>
</dbReference>
<dbReference type="InterPro" id="IPR046977">
    <property type="entry name" value="RsmC/RlmG"/>
</dbReference>
<evidence type="ECO:0000313" key="9">
    <source>
        <dbReference type="EMBL" id="TEU30281.1"/>
    </source>
</evidence>
<dbReference type="InterPro" id="IPR029063">
    <property type="entry name" value="SAM-dependent_MTases_sf"/>
</dbReference>
<dbReference type="PANTHER" id="PTHR47816:SF4">
    <property type="entry name" value="RIBOSOMAL RNA SMALL SUBUNIT METHYLTRANSFERASE C"/>
    <property type="match status" value="1"/>
</dbReference>
<dbReference type="Gene3D" id="3.40.50.150">
    <property type="entry name" value="Vaccinia Virus protein VP39"/>
    <property type="match status" value="2"/>
</dbReference>
<evidence type="ECO:0000256" key="3">
    <source>
        <dbReference type="ARBA" id="ARBA00022603"/>
    </source>
</evidence>
<evidence type="ECO:0000256" key="4">
    <source>
        <dbReference type="ARBA" id="ARBA00022679"/>
    </source>
</evidence>
<keyword evidence="3 6" id="KW-0489">Methyltransferase</keyword>
<proteinExistence type="inferred from homology"/>
<dbReference type="GO" id="GO:0005737">
    <property type="term" value="C:cytoplasm"/>
    <property type="evidence" value="ECO:0007669"/>
    <property type="project" value="UniProtKB-SubCell"/>
</dbReference>
<comment type="subcellular location">
    <subcellularLocation>
        <location evidence="6">Cytoplasm</location>
    </subcellularLocation>
</comment>
<dbReference type="EMBL" id="SNTY01000010">
    <property type="protein sequence ID" value="TEU30281.1"/>
    <property type="molecule type" value="Genomic_DNA"/>
</dbReference>
<evidence type="ECO:0000256" key="1">
    <source>
        <dbReference type="ARBA" id="ARBA00022490"/>
    </source>
</evidence>
<feature type="domain" description="Methyltransferase small N-terminal" evidence="8">
    <location>
        <begin position="5"/>
        <end position="156"/>
    </location>
</feature>
<dbReference type="InterPro" id="IPR013675">
    <property type="entry name" value="Mtase_sm_N"/>
</dbReference>
<dbReference type="InterPro" id="IPR002052">
    <property type="entry name" value="DNA_methylase_N6_adenine_CS"/>
</dbReference>
<keyword evidence="1 6" id="KW-0963">Cytoplasm</keyword>
<evidence type="ECO:0000259" key="7">
    <source>
        <dbReference type="Pfam" id="PF05175"/>
    </source>
</evidence>
<keyword evidence="2 6" id="KW-0698">rRNA processing</keyword>
<evidence type="ECO:0000259" key="8">
    <source>
        <dbReference type="Pfam" id="PF08468"/>
    </source>
</evidence>
<dbReference type="PROSITE" id="PS00092">
    <property type="entry name" value="N6_MTASE"/>
    <property type="match status" value="1"/>
</dbReference>
<dbReference type="PANTHER" id="PTHR47816">
    <property type="entry name" value="RIBOSOMAL RNA SMALL SUBUNIT METHYLTRANSFERASE C"/>
    <property type="match status" value="1"/>
</dbReference>
<dbReference type="InterPro" id="IPR023543">
    <property type="entry name" value="rRNA_ssu_MeTfrase_C"/>
</dbReference>
<organism evidence="9 10">
    <name type="scientific">Alkanindiges illinoisensis</name>
    <dbReference type="NCBI Taxonomy" id="197183"/>
    <lineage>
        <taxon>Bacteria</taxon>
        <taxon>Pseudomonadati</taxon>
        <taxon>Pseudomonadota</taxon>
        <taxon>Gammaproteobacteria</taxon>
        <taxon>Moraxellales</taxon>
        <taxon>Moraxellaceae</taxon>
        <taxon>Alkanindiges</taxon>
    </lineage>
</organism>
<comment type="caution">
    <text evidence="9">The sequence shown here is derived from an EMBL/GenBank/DDBJ whole genome shotgun (WGS) entry which is preliminary data.</text>
</comment>
<keyword evidence="5 6" id="KW-0949">S-adenosyl-L-methionine</keyword>
<dbReference type="GO" id="GO:0052914">
    <property type="term" value="F:16S rRNA (guanine(1207)-N(2))-methyltransferase activity"/>
    <property type="evidence" value="ECO:0007669"/>
    <property type="project" value="UniProtKB-EC"/>
</dbReference>
<gene>
    <name evidence="6" type="primary">rsmC</name>
    <name evidence="9" type="ORF">E2B99_02795</name>
</gene>
<name>A0A4Y7XFM5_9GAMM</name>
<evidence type="ECO:0000256" key="6">
    <source>
        <dbReference type="HAMAP-Rule" id="MF_01862"/>
    </source>
</evidence>
<dbReference type="STRING" id="1120977.GCA_000619845_02764"/>
<accession>A0A4Y7XFM5</accession>
<keyword evidence="4 6" id="KW-0808">Transferase</keyword>